<protein>
    <submittedName>
        <fullName evidence="3">Transporter</fullName>
    </submittedName>
</protein>
<dbReference type="GO" id="GO:0030288">
    <property type="term" value="C:outer membrane-bounded periplasmic space"/>
    <property type="evidence" value="ECO:0007669"/>
    <property type="project" value="TreeGrafter"/>
</dbReference>
<dbReference type="SUPFAM" id="SSF53850">
    <property type="entry name" value="Periplasmic binding protein-like II"/>
    <property type="match status" value="1"/>
</dbReference>
<gene>
    <name evidence="3" type="ORF">A3K89_15020</name>
</gene>
<comment type="caution">
    <text evidence="3">The sequence shown here is derived from an EMBL/GenBank/DDBJ whole genome shotgun (WGS) entry which is preliminary data.</text>
</comment>
<name>A0A177YNG2_9NOCA</name>
<feature type="signal peptide" evidence="2">
    <location>
        <begin position="1"/>
        <end position="24"/>
    </location>
</feature>
<dbReference type="RefSeq" id="WP_068421147.1">
    <property type="nucleotide sequence ID" value="NZ_LVHI01000002.1"/>
</dbReference>
<evidence type="ECO:0000256" key="2">
    <source>
        <dbReference type="SAM" id="SignalP"/>
    </source>
</evidence>
<dbReference type="Proteomes" id="UP000077519">
    <property type="component" value="Unassembled WGS sequence"/>
</dbReference>
<dbReference type="PANTHER" id="PTHR30006:SF25">
    <property type="entry name" value="PHOSPHOGLYCERATE TRANSPORT REGULATORY PROTEIN PGTC"/>
    <property type="match status" value="1"/>
</dbReference>
<keyword evidence="4" id="KW-1185">Reference proteome</keyword>
<proteinExistence type="predicted"/>
<accession>A0A177YNG2</accession>
<dbReference type="PROSITE" id="PS51257">
    <property type="entry name" value="PROKAR_LIPOPROTEIN"/>
    <property type="match status" value="1"/>
</dbReference>
<feature type="chain" id="PRO_5008080037" evidence="2">
    <location>
        <begin position="25"/>
        <end position="345"/>
    </location>
</feature>
<sequence>MKVVPRVLLSVTMLCLAVAGTSCGQSQASGPVEGSWEDIVAAAKEEGSVQLYSTQHPENLEALKVAFDEAYPGIQLEFTRGSDVEMNPRVETENRTGRGTADVHMSSDPAWVSAAAESGDYSTAFVGPAFDDPAYERNRSVLGDTMFLTSAAVFALGWNSSALPDGLRTPDDILDPALTGRIGVTNPAGFAAVVDQYQFFDENWVGGDFDARLAALQPRIYPGALAIAQALASGEIVASPMVQPLVREMDAGAPVGWALPDPAWGTPWYSHVLSSAPHPNAAQVLANFMVSREGQVALSKGYASALPDIPGAVARAQDIPMPDTAALTSEAIAQFQERWEQDFVK</sequence>
<evidence type="ECO:0000313" key="4">
    <source>
        <dbReference type="Proteomes" id="UP000077519"/>
    </source>
</evidence>
<keyword evidence="1 2" id="KW-0732">Signal</keyword>
<dbReference type="PANTHER" id="PTHR30006">
    <property type="entry name" value="THIAMINE-BINDING PERIPLASMIC PROTEIN-RELATED"/>
    <property type="match status" value="1"/>
</dbReference>
<dbReference type="Pfam" id="PF13531">
    <property type="entry name" value="SBP_bac_11"/>
    <property type="match status" value="1"/>
</dbReference>
<dbReference type="Gene3D" id="3.40.190.10">
    <property type="entry name" value="Periplasmic binding protein-like II"/>
    <property type="match status" value="2"/>
</dbReference>
<evidence type="ECO:0000313" key="3">
    <source>
        <dbReference type="EMBL" id="OAK56921.1"/>
    </source>
</evidence>
<reference evidence="3 4" key="1">
    <citation type="submission" date="2016-03" db="EMBL/GenBank/DDBJ databases">
        <title>Genome sequence of Rhodococcus kyotonensis KB10.</title>
        <authorList>
            <person name="Jeong H."/>
            <person name="Hong C.E."/>
            <person name="Jo S.H."/>
            <person name="Park J.M."/>
        </authorList>
    </citation>
    <scope>NUCLEOTIDE SEQUENCE [LARGE SCALE GENOMIC DNA]</scope>
    <source>
        <strain evidence="3 4">KB10</strain>
    </source>
</reference>
<dbReference type="AlphaFoldDB" id="A0A177YNG2"/>
<evidence type="ECO:0000256" key="1">
    <source>
        <dbReference type="ARBA" id="ARBA00022729"/>
    </source>
</evidence>
<dbReference type="EMBL" id="LVHI01000002">
    <property type="protein sequence ID" value="OAK56921.1"/>
    <property type="molecule type" value="Genomic_DNA"/>
</dbReference>
<organism evidence="3 4">
    <name type="scientific">Rhodococcoides kyotonense</name>
    <dbReference type="NCBI Taxonomy" id="398843"/>
    <lineage>
        <taxon>Bacteria</taxon>
        <taxon>Bacillati</taxon>
        <taxon>Actinomycetota</taxon>
        <taxon>Actinomycetes</taxon>
        <taxon>Mycobacteriales</taxon>
        <taxon>Nocardiaceae</taxon>
        <taxon>Rhodococcoides</taxon>
    </lineage>
</organism>